<organism evidence="2 3">
    <name type="scientific">Rhynchophorus ferrugineus</name>
    <name type="common">Red palm weevil</name>
    <name type="synonym">Curculio ferrugineus</name>
    <dbReference type="NCBI Taxonomy" id="354439"/>
    <lineage>
        <taxon>Eukaryota</taxon>
        <taxon>Metazoa</taxon>
        <taxon>Ecdysozoa</taxon>
        <taxon>Arthropoda</taxon>
        <taxon>Hexapoda</taxon>
        <taxon>Insecta</taxon>
        <taxon>Pterygota</taxon>
        <taxon>Neoptera</taxon>
        <taxon>Endopterygota</taxon>
        <taxon>Coleoptera</taxon>
        <taxon>Polyphaga</taxon>
        <taxon>Cucujiformia</taxon>
        <taxon>Curculionidae</taxon>
        <taxon>Dryophthorinae</taxon>
        <taxon>Rhynchophorus</taxon>
    </lineage>
</organism>
<proteinExistence type="predicted"/>
<accession>A0A834I0L3</accession>
<dbReference type="AlphaFoldDB" id="A0A834I0L3"/>
<evidence type="ECO:0000256" key="1">
    <source>
        <dbReference type="SAM" id="MobiDB-lite"/>
    </source>
</evidence>
<feature type="region of interest" description="Disordered" evidence="1">
    <location>
        <begin position="55"/>
        <end position="74"/>
    </location>
</feature>
<reference evidence="2" key="1">
    <citation type="submission" date="2020-08" db="EMBL/GenBank/DDBJ databases">
        <title>Genome sequencing and assembly of the red palm weevil Rhynchophorus ferrugineus.</title>
        <authorList>
            <person name="Dias G.B."/>
            <person name="Bergman C.M."/>
            <person name="Manee M."/>
        </authorList>
    </citation>
    <scope>NUCLEOTIDE SEQUENCE</scope>
    <source>
        <strain evidence="2">AA-2017</strain>
        <tissue evidence="2">Whole larva</tissue>
    </source>
</reference>
<evidence type="ECO:0000313" key="2">
    <source>
        <dbReference type="EMBL" id="KAF7270408.1"/>
    </source>
</evidence>
<keyword evidence="3" id="KW-1185">Reference proteome</keyword>
<gene>
    <name evidence="2" type="ORF">GWI33_016642</name>
</gene>
<comment type="caution">
    <text evidence="2">The sequence shown here is derived from an EMBL/GenBank/DDBJ whole genome shotgun (WGS) entry which is preliminary data.</text>
</comment>
<dbReference type="EMBL" id="JAACXV010014101">
    <property type="protein sequence ID" value="KAF7270408.1"/>
    <property type="molecule type" value="Genomic_DNA"/>
</dbReference>
<protein>
    <submittedName>
        <fullName evidence="2">Uncharacterized protein</fullName>
    </submittedName>
</protein>
<sequence length="74" mass="8508">MVDARLEFGCFMTESQADSVITGHQKIIVVVMYVPMTHPSSVFAAKQVVRFEMERPSEDYGDDDEEAEEKEEKY</sequence>
<dbReference type="Proteomes" id="UP000625711">
    <property type="component" value="Unassembled WGS sequence"/>
</dbReference>
<evidence type="ECO:0000313" key="3">
    <source>
        <dbReference type="Proteomes" id="UP000625711"/>
    </source>
</evidence>
<feature type="compositionally biased region" description="Acidic residues" evidence="1">
    <location>
        <begin position="59"/>
        <end position="74"/>
    </location>
</feature>
<name>A0A834I0L3_RHYFE</name>